<protein>
    <submittedName>
        <fullName evidence="3">Flavo protein</fullName>
    </submittedName>
</protein>
<evidence type="ECO:0000313" key="3">
    <source>
        <dbReference type="EMBL" id="KAF1924422.1"/>
    </source>
</evidence>
<dbReference type="OrthoDB" id="4407678at2759"/>
<dbReference type="RefSeq" id="XP_033444675.1">
    <property type="nucleotide sequence ID" value="XM_033588882.1"/>
</dbReference>
<accession>A0A6A5R9J9</accession>
<dbReference type="GO" id="GO:0016491">
    <property type="term" value="F:oxidoreductase activity"/>
    <property type="evidence" value="ECO:0007669"/>
    <property type="project" value="InterPro"/>
</dbReference>
<organism evidence="3 4">
    <name type="scientific">Didymella exigua CBS 183.55</name>
    <dbReference type="NCBI Taxonomy" id="1150837"/>
    <lineage>
        <taxon>Eukaryota</taxon>
        <taxon>Fungi</taxon>
        <taxon>Dikarya</taxon>
        <taxon>Ascomycota</taxon>
        <taxon>Pezizomycotina</taxon>
        <taxon>Dothideomycetes</taxon>
        <taxon>Pleosporomycetidae</taxon>
        <taxon>Pleosporales</taxon>
        <taxon>Pleosporineae</taxon>
        <taxon>Didymellaceae</taxon>
        <taxon>Didymella</taxon>
    </lineage>
</organism>
<dbReference type="Gene3D" id="3.40.50.360">
    <property type="match status" value="1"/>
</dbReference>
<dbReference type="InterPro" id="IPR005025">
    <property type="entry name" value="FMN_Rdtase-like_dom"/>
</dbReference>
<feature type="region of interest" description="Disordered" evidence="1">
    <location>
        <begin position="56"/>
        <end position="76"/>
    </location>
</feature>
<dbReference type="AlphaFoldDB" id="A0A6A5R9J9"/>
<dbReference type="Proteomes" id="UP000800082">
    <property type="component" value="Unassembled WGS sequence"/>
</dbReference>
<dbReference type="Pfam" id="PF03358">
    <property type="entry name" value="FMN_red"/>
    <property type="match status" value="1"/>
</dbReference>
<feature type="domain" description="NADPH-dependent FMN reductase-like" evidence="2">
    <location>
        <begin position="1"/>
        <end position="133"/>
    </location>
</feature>
<name>A0A6A5R9J9_9PLEO</name>
<dbReference type="GeneID" id="54346529"/>
<feature type="compositionally biased region" description="Polar residues" evidence="1">
    <location>
        <begin position="64"/>
        <end position="76"/>
    </location>
</feature>
<proteinExistence type="predicted"/>
<gene>
    <name evidence="3" type="ORF">M421DRAFT_278602</name>
</gene>
<dbReference type="EMBL" id="ML978993">
    <property type="protein sequence ID" value="KAF1924422.1"/>
    <property type="molecule type" value="Genomic_DNA"/>
</dbReference>
<reference evidence="3" key="1">
    <citation type="journal article" date="2020" name="Stud. Mycol.">
        <title>101 Dothideomycetes genomes: a test case for predicting lifestyles and emergence of pathogens.</title>
        <authorList>
            <person name="Haridas S."/>
            <person name="Albert R."/>
            <person name="Binder M."/>
            <person name="Bloem J."/>
            <person name="Labutti K."/>
            <person name="Salamov A."/>
            <person name="Andreopoulos B."/>
            <person name="Baker S."/>
            <person name="Barry K."/>
            <person name="Bills G."/>
            <person name="Bluhm B."/>
            <person name="Cannon C."/>
            <person name="Castanera R."/>
            <person name="Culley D."/>
            <person name="Daum C."/>
            <person name="Ezra D."/>
            <person name="Gonzalez J."/>
            <person name="Henrissat B."/>
            <person name="Kuo A."/>
            <person name="Liang C."/>
            <person name="Lipzen A."/>
            <person name="Lutzoni F."/>
            <person name="Magnuson J."/>
            <person name="Mondo S."/>
            <person name="Nolan M."/>
            <person name="Ohm R."/>
            <person name="Pangilinan J."/>
            <person name="Park H.-J."/>
            <person name="Ramirez L."/>
            <person name="Alfaro M."/>
            <person name="Sun H."/>
            <person name="Tritt A."/>
            <person name="Yoshinaga Y."/>
            <person name="Zwiers L.-H."/>
            <person name="Turgeon B."/>
            <person name="Goodwin S."/>
            <person name="Spatafora J."/>
            <person name="Crous P."/>
            <person name="Grigoriev I."/>
        </authorList>
    </citation>
    <scope>NUCLEOTIDE SEQUENCE</scope>
    <source>
        <strain evidence="3">CBS 183.55</strain>
    </source>
</reference>
<evidence type="ECO:0000259" key="2">
    <source>
        <dbReference type="Pfam" id="PF03358"/>
    </source>
</evidence>
<evidence type="ECO:0000313" key="4">
    <source>
        <dbReference type="Proteomes" id="UP000800082"/>
    </source>
</evidence>
<keyword evidence="4" id="KW-1185">Reference proteome</keyword>
<dbReference type="InterPro" id="IPR029039">
    <property type="entry name" value="Flavoprotein-like_sf"/>
</dbReference>
<sequence length="353" mass="37504">MHILGLANGSINGNSTILLKAALQAASLSSPETTTSWIHIPSVSYPANAGPLSHAQDVSMGANAGNNAHGTSSTKVETVDDRKALYESIMDADAILFATAVYSHQPAGSLKAVLDKVLGPYTDPAFASRILAGQRAGDAKFAAMSVDTRILKPRVCGFMAVGGSTTPDQFTMALPTLHLFAYSLHARVIDQAVVMSCANPGAVVDAEDGAVMTRAAELGRRVASQLGKAFDEAVYLGPEVEGGCPHCHLAKYDFFGGAEGRMGCVVCGNTGRFIVRNGKVGVEWDEDSDYCCITWRGKEKHIDDIFKNGSKEWKGLQGKKEELEKWRALDVGRVTLPSEEQAGVVSAVAQMQL</sequence>
<evidence type="ECO:0000256" key="1">
    <source>
        <dbReference type="SAM" id="MobiDB-lite"/>
    </source>
</evidence>
<dbReference type="SUPFAM" id="SSF52218">
    <property type="entry name" value="Flavoproteins"/>
    <property type="match status" value="1"/>
</dbReference>